<evidence type="ECO:0000256" key="17">
    <source>
        <dbReference type="SAM" id="MobiDB-lite"/>
    </source>
</evidence>
<dbReference type="FunFam" id="3.30.70.1230:FF:000015">
    <property type="entry name" value="Guanylate cyclase"/>
    <property type="match status" value="1"/>
</dbReference>
<feature type="domain" description="Protein kinase" evidence="18">
    <location>
        <begin position="210"/>
        <end position="502"/>
    </location>
</feature>
<dbReference type="Gene3D" id="1.10.510.10">
    <property type="entry name" value="Transferase(Phosphotransferase) domain 1"/>
    <property type="match status" value="1"/>
</dbReference>
<dbReference type="GO" id="GO:0001653">
    <property type="term" value="F:peptide receptor activity"/>
    <property type="evidence" value="ECO:0007669"/>
    <property type="project" value="TreeGrafter"/>
</dbReference>
<keyword evidence="3" id="KW-1003">Cell membrane</keyword>
<dbReference type="InterPro" id="IPR000719">
    <property type="entry name" value="Prot_kinase_dom"/>
</dbReference>
<keyword evidence="13 16" id="KW-0141">cGMP biosynthesis</keyword>
<dbReference type="GeneTree" id="ENSGT00940000155955"/>
<dbReference type="Pfam" id="PF00211">
    <property type="entry name" value="Guanylate_cyc"/>
    <property type="match status" value="1"/>
</dbReference>
<dbReference type="SUPFAM" id="SSF55073">
    <property type="entry name" value="Nucleotide cyclase"/>
    <property type="match status" value="1"/>
</dbReference>
<feature type="compositionally biased region" description="Polar residues" evidence="17">
    <location>
        <begin position="787"/>
        <end position="796"/>
    </location>
</feature>
<dbReference type="Proteomes" id="UP000694402">
    <property type="component" value="Unassembled WGS sequence"/>
</dbReference>
<dbReference type="CDD" id="cd07302">
    <property type="entry name" value="CHD"/>
    <property type="match status" value="1"/>
</dbReference>
<evidence type="ECO:0000256" key="13">
    <source>
        <dbReference type="ARBA" id="ARBA00023293"/>
    </source>
</evidence>
<evidence type="ECO:0000256" key="9">
    <source>
        <dbReference type="ARBA" id="ARBA00023136"/>
    </source>
</evidence>
<dbReference type="GO" id="GO:0035556">
    <property type="term" value="P:intracellular signal transduction"/>
    <property type="evidence" value="ECO:0007669"/>
    <property type="project" value="InterPro"/>
</dbReference>
<organism evidence="20 21">
    <name type="scientific">Oncorhynchus tshawytscha</name>
    <name type="common">Chinook salmon</name>
    <name type="synonym">Salmo tshawytscha</name>
    <dbReference type="NCBI Taxonomy" id="74940"/>
    <lineage>
        <taxon>Eukaryota</taxon>
        <taxon>Metazoa</taxon>
        <taxon>Chordata</taxon>
        <taxon>Craniata</taxon>
        <taxon>Vertebrata</taxon>
        <taxon>Euteleostomi</taxon>
        <taxon>Actinopterygii</taxon>
        <taxon>Neopterygii</taxon>
        <taxon>Teleostei</taxon>
        <taxon>Protacanthopterygii</taxon>
        <taxon>Salmoniformes</taxon>
        <taxon>Salmonidae</taxon>
        <taxon>Salmoninae</taxon>
        <taxon>Oncorhynchus</taxon>
    </lineage>
</organism>
<evidence type="ECO:0000256" key="5">
    <source>
        <dbReference type="ARBA" id="ARBA00022741"/>
    </source>
</evidence>
<dbReference type="Ensembl" id="ENSOTST00005013344.2">
    <property type="protein sequence ID" value="ENSOTSP00005012156.2"/>
    <property type="gene ID" value="ENSOTSG00005006148.2"/>
</dbReference>
<feature type="domain" description="Guanylate cyclase" evidence="19">
    <location>
        <begin position="577"/>
        <end position="707"/>
    </location>
</feature>
<dbReference type="InterPro" id="IPR028082">
    <property type="entry name" value="Peripla_BP_I"/>
</dbReference>
<dbReference type="PANTHER" id="PTHR11920">
    <property type="entry name" value="GUANYLYL CYCLASE"/>
    <property type="match status" value="1"/>
</dbReference>
<sequence length="836" mass="95897">MITVFIVMLVYNMLSCKIRTDCDPRSVCLSVEIGLTLTIPIISAGSFGLSCDYKANLSRLLPPARKISNFFVHFWNFTRHGLKMHWGRAYVYKKADQTEDCFWYINALEAPSVQFAMSISREMLRSKKELKKAIQSENRHSNVFILCGTPDDITTIKNETTIPPEIVFILIDIYNHGYHTNMTANPSMDNVLVLTLPERQYNNTVKLNDYVAGYHDGVLLFGHVLRQRLTSELRGRATQSTTTELSDAEMGITSTLLLWIYYFQPVILKELQHTDGNFSEIQRIELNTLLRIDYYNLTKFYGTVKFEYGLFGVFEFCERGSLRYVLNDTISYPEKTFMDLEFKISVMYDIAKGMSYLHTSNIEVHGRLKSSNCVVDNRMVVKITDFGCNTILNPCKDLWTAPEHLRKQGISQKGDVYSFAIIAQEIILRKNPFFTKACSDVAEKLYMVQYPSQTGFFRPDLNFETAAENEAELYMLIKNCWEEDPERRPDFKKIEGSLGKIFSNLHNQANESYMDNLIRRLQMYSRNLEHLVEERTSLYKAERDRADRLNFLLLPAPVVRSLKETGSVEPELFDEVTVYFSDIVGFTTLCHYSTPMEVVDMLNDIYKNFDRILDHHDVYKVETIGDAYMVASGLPRRNGNRHAVDIAHMALDILAFVGTFQLQHLPGIPLWIRIGVHSGPCAAGVVGNKMPRYCLFGDTVNTASRMESTGLPLRIHVSQSTINILQRTDCKFEYEQRGETFLKGKGNEMTYWLTGVTGTEYNLPTPPTAENFQRLQQDLSEMIVSSLENRGPGNNSMEKRKTLSTRVRRRETNGSQEDGLPEYLHLAITDIPSTYL</sequence>
<keyword evidence="7" id="KW-1133">Transmembrane helix</keyword>
<proteinExistence type="inferred from homology"/>
<protein>
    <recommendedName>
        <fullName evidence="16">Guanylate cyclase</fullName>
        <ecNumber evidence="16">4.6.1.2</ecNumber>
    </recommendedName>
</protein>
<keyword evidence="5" id="KW-0547">Nucleotide-binding</keyword>
<keyword evidence="8" id="KW-0342">GTP-binding</keyword>
<dbReference type="GO" id="GO:0004016">
    <property type="term" value="F:adenylate cyclase activity"/>
    <property type="evidence" value="ECO:0007669"/>
    <property type="project" value="TreeGrafter"/>
</dbReference>
<name>A0A8C8CIP8_ONCTS</name>
<dbReference type="InterPro" id="IPR011009">
    <property type="entry name" value="Kinase-like_dom_sf"/>
</dbReference>
<evidence type="ECO:0000256" key="7">
    <source>
        <dbReference type="ARBA" id="ARBA00022989"/>
    </source>
</evidence>
<evidence type="ECO:0000256" key="8">
    <source>
        <dbReference type="ARBA" id="ARBA00023134"/>
    </source>
</evidence>
<keyword evidence="10" id="KW-0675">Receptor</keyword>
<keyword evidence="4" id="KW-0812">Transmembrane</keyword>
<evidence type="ECO:0000256" key="2">
    <source>
        <dbReference type="ARBA" id="ARBA00004251"/>
    </source>
</evidence>
<comment type="similarity">
    <text evidence="15">Belongs to the adenylyl cyclase class-4/guanylyl cyclase family.</text>
</comment>
<dbReference type="SMART" id="SM00044">
    <property type="entry name" value="CYCc"/>
    <property type="match status" value="1"/>
</dbReference>
<keyword evidence="6" id="KW-0256">Endoplasmic reticulum</keyword>
<evidence type="ECO:0000313" key="21">
    <source>
        <dbReference type="Proteomes" id="UP000694402"/>
    </source>
</evidence>
<evidence type="ECO:0000256" key="1">
    <source>
        <dbReference type="ARBA" id="ARBA00004115"/>
    </source>
</evidence>
<evidence type="ECO:0000256" key="16">
    <source>
        <dbReference type="RuleBase" id="RU003431"/>
    </source>
</evidence>
<keyword evidence="21" id="KW-1185">Reference proteome</keyword>
<dbReference type="InterPro" id="IPR001054">
    <property type="entry name" value="A/G_cyclase"/>
</dbReference>
<evidence type="ECO:0000256" key="4">
    <source>
        <dbReference type="ARBA" id="ARBA00022692"/>
    </source>
</evidence>
<dbReference type="PANTHER" id="PTHR11920:SF347">
    <property type="entry name" value="GUANYLYL CYCLASE C"/>
    <property type="match status" value="1"/>
</dbReference>
<evidence type="ECO:0000256" key="11">
    <source>
        <dbReference type="ARBA" id="ARBA00023180"/>
    </source>
</evidence>
<dbReference type="InterPro" id="IPR001245">
    <property type="entry name" value="Ser-Thr/Tyr_kinase_cat_dom"/>
</dbReference>
<evidence type="ECO:0000313" key="20">
    <source>
        <dbReference type="Ensembl" id="ENSOTSP00005012156.2"/>
    </source>
</evidence>
<comment type="subcellular location">
    <subcellularLocation>
        <location evidence="2">Cell membrane</location>
        <topology evidence="2">Single-pass type I membrane protein</topology>
    </subcellularLocation>
    <subcellularLocation>
        <location evidence="1">Endoplasmic reticulum membrane</location>
        <topology evidence="1">Single-pass type I membrane protein</topology>
    </subcellularLocation>
</comment>
<dbReference type="Pfam" id="PF07714">
    <property type="entry name" value="PK_Tyr_Ser-Thr"/>
    <property type="match status" value="1"/>
</dbReference>
<feature type="region of interest" description="Disordered" evidence="17">
    <location>
        <begin position="787"/>
        <end position="818"/>
    </location>
</feature>
<evidence type="ECO:0000256" key="15">
    <source>
        <dbReference type="RuleBase" id="RU000405"/>
    </source>
</evidence>
<evidence type="ECO:0000256" key="3">
    <source>
        <dbReference type="ARBA" id="ARBA00022475"/>
    </source>
</evidence>
<dbReference type="PROSITE" id="PS50125">
    <property type="entry name" value="GUANYLATE_CYCLASE_2"/>
    <property type="match status" value="1"/>
</dbReference>
<dbReference type="GO" id="GO:0005789">
    <property type="term" value="C:endoplasmic reticulum membrane"/>
    <property type="evidence" value="ECO:0007669"/>
    <property type="project" value="UniProtKB-SubCell"/>
</dbReference>
<evidence type="ECO:0000259" key="18">
    <source>
        <dbReference type="PROSITE" id="PS50011"/>
    </source>
</evidence>
<dbReference type="SUPFAM" id="SSF56112">
    <property type="entry name" value="Protein kinase-like (PK-like)"/>
    <property type="match status" value="1"/>
</dbReference>
<accession>A0A8C8CIP8</accession>
<dbReference type="Gene3D" id="3.30.70.1230">
    <property type="entry name" value="Nucleotide cyclase"/>
    <property type="match status" value="1"/>
</dbReference>
<dbReference type="GO" id="GO:0004383">
    <property type="term" value="F:guanylate cyclase activity"/>
    <property type="evidence" value="ECO:0007669"/>
    <property type="project" value="UniProtKB-EC"/>
</dbReference>
<evidence type="ECO:0000256" key="10">
    <source>
        <dbReference type="ARBA" id="ARBA00023170"/>
    </source>
</evidence>
<keyword evidence="9" id="KW-0472">Membrane</keyword>
<dbReference type="GO" id="GO:0005524">
    <property type="term" value="F:ATP binding"/>
    <property type="evidence" value="ECO:0007669"/>
    <property type="project" value="InterPro"/>
</dbReference>
<dbReference type="EC" id="4.6.1.2" evidence="16"/>
<dbReference type="GO" id="GO:0005886">
    <property type="term" value="C:plasma membrane"/>
    <property type="evidence" value="ECO:0007669"/>
    <property type="project" value="UniProtKB-SubCell"/>
</dbReference>
<keyword evidence="12 15" id="KW-0456">Lyase</keyword>
<reference evidence="20" key="2">
    <citation type="submission" date="2025-09" db="UniProtKB">
        <authorList>
            <consortium name="Ensembl"/>
        </authorList>
    </citation>
    <scope>IDENTIFICATION</scope>
</reference>
<reference evidence="20" key="1">
    <citation type="submission" date="2025-08" db="UniProtKB">
        <authorList>
            <consortium name="Ensembl"/>
        </authorList>
    </citation>
    <scope>IDENTIFICATION</scope>
</reference>
<dbReference type="InterPro" id="IPR050401">
    <property type="entry name" value="Cyclic_nucleotide_synthase"/>
</dbReference>
<dbReference type="GO" id="GO:0007168">
    <property type="term" value="P:receptor guanylyl cyclase signaling pathway"/>
    <property type="evidence" value="ECO:0007669"/>
    <property type="project" value="TreeGrafter"/>
</dbReference>
<evidence type="ECO:0000259" key="19">
    <source>
        <dbReference type="PROSITE" id="PS50125"/>
    </source>
</evidence>
<dbReference type="AlphaFoldDB" id="A0A8C8CIP8"/>
<dbReference type="SUPFAM" id="SSF53822">
    <property type="entry name" value="Periplasmic binding protein-like I"/>
    <property type="match status" value="1"/>
</dbReference>
<evidence type="ECO:0000256" key="6">
    <source>
        <dbReference type="ARBA" id="ARBA00022824"/>
    </source>
</evidence>
<dbReference type="GO" id="GO:0004672">
    <property type="term" value="F:protein kinase activity"/>
    <property type="evidence" value="ECO:0007669"/>
    <property type="project" value="InterPro"/>
</dbReference>
<dbReference type="InterPro" id="IPR029787">
    <property type="entry name" value="Nucleotide_cyclase"/>
</dbReference>
<dbReference type="GO" id="GO:0005525">
    <property type="term" value="F:GTP binding"/>
    <property type="evidence" value="ECO:0007669"/>
    <property type="project" value="UniProtKB-KW"/>
</dbReference>
<keyword evidence="11" id="KW-0325">Glycoprotein</keyword>
<gene>
    <name evidence="20" type="primary">GUCY2C</name>
</gene>
<dbReference type="PROSITE" id="PS00452">
    <property type="entry name" value="GUANYLATE_CYCLASE_1"/>
    <property type="match status" value="1"/>
</dbReference>
<evidence type="ECO:0000256" key="14">
    <source>
        <dbReference type="ARBA" id="ARBA00036920"/>
    </source>
</evidence>
<evidence type="ECO:0000256" key="12">
    <source>
        <dbReference type="ARBA" id="ARBA00023239"/>
    </source>
</evidence>
<dbReference type="PROSITE" id="PS50011">
    <property type="entry name" value="PROTEIN_KINASE_DOM"/>
    <property type="match status" value="1"/>
</dbReference>
<dbReference type="InterPro" id="IPR018297">
    <property type="entry name" value="A/G_cyclase_CS"/>
</dbReference>
<comment type="catalytic activity">
    <reaction evidence="14">
        <text>GTP = 3',5'-cyclic GMP + diphosphate</text>
        <dbReference type="Rhea" id="RHEA:13665"/>
        <dbReference type="ChEBI" id="CHEBI:33019"/>
        <dbReference type="ChEBI" id="CHEBI:37565"/>
        <dbReference type="ChEBI" id="CHEBI:57746"/>
        <dbReference type="EC" id="4.6.1.2"/>
    </reaction>
    <physiologicalReaction direction="left-to-right" evidence="14">
        <dbReference type="Rhea" id="RHEA:13666"/>
    </physiologicalReaction>
</comment>
<dbReference type="FunFam" id="1.10.510.10:FF:000364">
    <property type="entry name" value="Guanylate cyclase"/>
    <property type="match status" value="1"/>
</dbReference>